<feature type="non-terminal residue" evidence="2">
    <location>
        <position position="1"/>
    </location>
</feature>
<evidence type="ECO:0000313" key="2">
    <source>
        <dbReference type="EMBL" id="MBC8179049.1"/>
    </source>
</evidence>
<gene>
    <name evidence="2" type="ORF">H8E19_16720</name>
</gene>
<evidence type="ECO:0000256" key="1">
    <source>
        <dbReference type="SAM" id="MobiDB-lite"/>
    </source>
</evidence>
<protein>
    <submittedName>
        <fullName evidence="2">Uncharacterized protein</fullName>
    </submittedName>
</protein>
<reference evidence="2 3" key="1">
    <citation type="submission" date="2020-08" db="EMBL/GenBank/DDBJ databases">
        <title>Bridging the membrane lipid divide: bacteria of the FCB group superphylum have the potential to synthesize archaeal ether lipids.</title>
        <authorList>
            <person name="Villanueva L."/>
            <person name="Von Meijenfeldt F.A.B."/>
            <person name="Westbye A.B."/>
            <person name="Yadav S."/>
            <person name="Hopmans E.C."/>
            <person name="Dutilh B.E."/>
            <person name="Sinninghe Damste J.S."/>
        </authorList>
    </citation>
    <scope>NUCLEOTIDE SEQUENCE [LARGE SCALE GENOMIC DNA]</scope>
    <source>
        <strain evidence="2">NIOZ-UU27</strain>
    </source>
</reference>
<sequence length="87" mass="9877">IEPTEYDADFFDMNPLAFWGRREAAKRGFQSVSASIYGNYKKLRRILGAYGIKVDPKFAKPLPEFSDFPSKSPDNYIPRKDEGLAAV</sequence>
<proteinExistence type="predicted"/>
<dbReference type="AlphaFoldDB" id="A0A8J6T912"/>
<comment type="caution">
    <text evidence="2">The sequence shown here is derived from an EMBL/GenBank/DDBJ whole genome shotgun (WGS) entry which is preliminary data.</text>
</comment>
<evidence type="ECO:0000313" key="3">
    <source>
        <dbReference type="Proteomes" id="UP000650524"/>
    </source>
</evidence>
<feature type="compositionally biased region" description="Basic and acidic residues" evidence="1">
    <location>
        <begin position="77"/>
        <end position="87"/>
    </location>
</feature>
<dbReference type="Proteomes" id="UP000650524">
    <property type="component" value="Unassembled WGS sequence"/>
</dbReference>
<name>A0A8J6T912_9DELT</name>
<feature type="region of interest" description="Disordered" evidence="1">
    <location>
        <begin position="64"/>
        <end position="87"/>
    </location>
</feature>
<dbReference type="EMBL" id="JACNJD010000340">
    <property type="protein sequence ID" value="MBC8179049.1"/>
    <property type="molecule type" value="Genomic_DNA"/>
</dbReference>
<accession>A0A8J6T912</accession>
<organism evidence="2 3">
    <name type="scientific">Candidatus Desulfacyla euxinica</name>
    <dbReference type="NCBI Taxonomy" id="2841693"/>
    <lineage>
        <taxon>Bacteria</taxon>
        <taxon>Deltaproteobacteria</taxon>
        <taxon>Candidatus Desulfacyla</taxon>
    </lineage>
</organism>